<comment type="caution">
    <text evidence="1">The sequence shown here is derived from an EMBL/GenBank/DDBJ whole genome shotgun (WGS) entry which is preliminary data.</text>
</comment>
<sequence>MLMHMSQKSSTPCDLPPPSSCSLYLTDKSSLAPLINKPPH</sequence>
<evidence type="ECO:0000313" key="2">
    <source>
        <dbReference type="Proteomes" id="UP000548119"/>
    </source>
</evidence>
<keyword evidence="2" id="KW-1185">Reference proteome</keyword>
<organism evidence="1 2">
    <name type="scientific">Bartonella chomelii</name>
    <dbReference type="NCBI Taxonomy" id="236402"/>
    <lineage>
        <taxon>Bacteria</taxon>
        <taxon>Pseudomonadati</taxon>
        <taxon>Pseudomonadota</taxon>
        <taxon>Alphaproteobacteria</taxon>
        <taxon>Hyphomicrobiales</taxon>
        <taxon>Bartonellaceae</taxon>
        <taxon>Bartonella</taxon>
    </lineage>
</organism>
<dbReference type="EMBL" id="JACJIR010000002">
    <property type="protein sequence ID" value="MBA9082722.1"/>
    <property type="molecule type" value="Genomic_DNA"/>
</dbReference>
<name>A0ABR6E2E5_9HYPH</name>
<reference evidence="1 2" key="1">
    <citation type="submission" date="2020-08" db="EMBL/GenBank/DDBJ databases">
        <title>Genomic Encyclopedia of Type Strains, Phase IV (KMG-IV): sequencing the most valuable type-strain genomes for metagenomic binning, comparative biology and taxonomic classification.</title>
        <authorList>
            <person name="Goeker M."/>
        </authorList>
    </citation>
    <scope>NUCLEOTIDE SEQUENCE [LARGE SCALE GENOMIC DNA]</scope>
    <source>
        <strain evidence="1 2">DSM 21431</strain>
    </source>
</reference>
<evidence type="ECO:0000313" key="1">
    <source>
        <dbReference type="EMBL" id="MBA9082722.1"/>
    </source>
</evidence>
<accession>A0ABR6E2E5</accession>
<proteinExistence type="predicted"/>
<dbReference type="Proteomes" id="UP000548119">
    <property type="component" value="Unassembled WGS sequence"/>
</dbReference>
<protein>
    <submittedName>
        <fullName evidence="1">Uncharacterized protein</fullName>
    </submittedName>
</protein>
<gene>
    <name evidence="1" type="ORF">GGR10_000563</name>
</gene>